<dbReference type="PANTHER" id="PTHR24148">
    <property type="entry name" value="ANKYRIN REPEAT DOMAIN-CONTAINING PROTEIN 39 HOMOLOG-RELATED"/>
    <property type="match status" value="1"/>
</dbReference>
<dbReference type="Proteomes" id="UP001595075">
    <property type="component" value="Unassembled WGS sequence"/>
</dbReference>
<dbReference type="PANTHER" id="PTHR24148:SF73">
    <property type="entry name" value="HET DOMAIN PROTEIN (AFU_ORTHOLOGUE AFUA_8G01020)"/>
    <property type="match status" value="1"/>
</dbReference>
<protein>
    <recommendedName>
        <fullName evidence="1">Heterokaryon incompatibility domain-containing protein</fullName>
    </recommendedName>
</protein>
<name>A0ABR4CJ00_9HELO</name>
<sequence length="1033" mass="116684">MMDLTVLTLLPSTSIDAPIEARLASVALDALPDFTRLDDEDVQDDKLRDGSLLLNGSQSTTPYITETALRRLRLPEHPRYILSERFQNDLQRPWFQFELKKAPVDHAFWRHAWNCDDLDEDFDVMDLFLIMPNRYSDTAKFFGVIDARPESEEIRLLVLPPAVKQVSNLLSCEFRNVRLNDPLRPSYQTFYVAGAAAPRNGHDPVYKYDIAINGHLSVSSDGTRTGLQLLQHESDERLVWYEELCINCRDIVDSEHFHNLKSAIIRGATSGAILMFDRVSAFTTSMNSNRKFVHPEVNRKTRDIRLLQFLGSPGDKSIKLKLVVRNLDDFPVFKALSYVWGDDTGHAMHYTQYQPEDDMSKWPMIKNHTSKTVFLESFEKITESIIVNKAPLMTTKHLANALRYLRDRGECKYFWVDALCIDQSSWEDRSSQVCMMAEIYAQAQEVIAWLGLGNKADSTVELLSMFGQETFDLAQFVQWAEVKGSEEEEKENLLTRMEASEGRDTKDKPWKVAVLGLPNADLGDAAEDIIYRTLYACLRDRAFINSVEDIVNHPWWHRLWIYQESVIPSSLVLHRGSYSVEFETLWRAYSAIIRLSDLTPFYEHFPKPMLSPLSLDSSKYRMLASIRLERQRRHHTGSNFTATIPNDWLFYIQQLAERGASDPRDVIYAAMGLATFPPKNIVPDYSKAISEVYTNAAKETIKDSDDLTILSICGGVMQSSATWASYLLHKDVELRRKAAPLPSWVPYWGQQHRLGMGAKLLQSPDRSATAFCAGGTGGAGAKFSKDSRILFAMGMVVDIVGRVVKGYAGKPQGGGTQVTYDGKDFVHSKVPYKSTLRCAEWFQAYDDWQIAITSLSSSKHTSTYVTGESITSAFQHALYAPDFGLNLCYGGLLFHGDEDYHDKRIDEFRVRFSAEEKSLKQDKITMPTLQLQAELDEELTALVGSMTISTKHELLITEKGYIGVSPPGCSQVGGVQVGDLVVVLRGAAVPLILRKVGDLERFLLIGDAYVHGIMYGSVLEGHTASDLRKFPIM</sequence>
<reference evidence="2 3" key="1">
    <citation type="journal article" date="2024" name="Commun. Biol.">
        <title>Comparative genomic analysis of thermophilic fungi reveals convergent evolutionary adaptations and gene losses.</title>
        <authorList>
            <person name="Steindorff A.S."/>
            <person name="Aguilar-Pontes M.V."/>
            <person name="Robinson A.J."/>
            <person name="Andreopoulos B."/>
            <person name="LaButti K."/>
            <person name="Kuo A."/>
            <person name="Mondo S."/>
            <person name="Riley R."/>
            <person name="Otillar R."/>
            <person name="Haridas S."/>
            <person name="Lipzen A."/>
            <person name="Grimwood J."/>
            <person name="Schmutz J."/>
            <person name="Clum A."/>
            <person name="Reid I.D."/>
            <person name="Moisan M.C."/>
            <person name="Butler G."/>
            <person name="Nguyen T.T.M."/>
            <person name="Dewar K."/>
            <person name="Conant G."/>
            <person name="Drula E."/>
            <person name="Henrissat B."/>
            <person name="Hansel C."/>
            <person name="Singer S."/>
            <person name="Hutchinson M.I."/>
            <person name="de Vries R.P."/>
            <person name="Natvig D.O."/>
            <person name="Powell A.J."/>
            <person name="Tsang A."/>
            <person name="Grigoriev I.V."/>
        </authorList>
    </citation>
    <scope>NUCLEOTIDE SEQUENCE [LARGE SCALE GENOMIC DNA]</scope>
    <source>
        <strain evidence="2 3">CBS 494.80</strain>
    </source>
</reference>
<evidence type="ECO:0000313" key="2">
    <source>
        <dbReference type="EMBL" id="KAL2069467.1"/>
    </source>
</evidence>
<dbReference type="InterPro" id="IPR010730">
    <property type="entry name" value="HET"/>
</dbReference>
<dbReference type="Pfam" id="PF26639">
    <property type="entry name" value="Het-6_barrel"/>
    <property type="match status" value="1"/>
</dbReference>
<proteinExistence type="predicted"/>
<organism evidence="2 3">
    <name type="scientific">Oculimacula yallundae</name>
    <dbReference type="NCBI Taxonomy" id="86028"/>
    <lineage>
        <taxon>Eukaryota</taxon>
        <taxon>Fungi</taxon>
        <taxon>Dikarya</taxon>
        <taxon>Ascomycota</taxon>
        <taxon>Pezizomycotina</taxon>
        <taxon>Leotiomycetes</taxon>
        <taxon>Helotiales</taxon>
        <taxon>Ploettnerulaceae</taxon>
        <taxon>Oculimacula</taxon>
    </lineage>
</organism>
<dbReference type="InterPro" id="IPR052895">
    <property type="entry name" value="HetReg/Transcr_Mod"/>
</dbReference>
<evidence type="ECO:0000313" key="3">
    <source>
        <dbReference type="Proteomes" id="UP001595075"/>
    </source>
</evidence>
<gene>
    <name evidence="2" type="ORF">VTL71DRAFT_14146</name>
</gene>
<evidence type="ECO:0000259" key="1">
    <source>
        <dbReference type="Pfam" id="PF06985"/>
    </source>
</evidence>
<comment type="caution">
    <text evidence="2">The sequence shown here is derived from an EMBL/GenBank/DDBJ whole genome shotgun (WGS) entry which is preliminary data.</text>
</comment>
<keyword evidence="3" id="KW-1185">Reference proteome</keyword>
<dbReference type="Pfam" id="PF06985">
    <property type="entry name" value="HET"/>
    <property type="match status" value="1"/>
</dbReference>
<accession>A0ABR4CJ00</accession>
<feature type="domain" description="Heterokaryon incompatibility" evidence="1">
    <location>
        <begin position="333"/>
        <end position="564"/>
    </location>
</feature>
<dbReference type="EMBL" id="JAZHXI010000007">
    <property type="protein sequence ID" value="KAL2069467.1"/>
    <property type="molecule type" value="Genomic_DNA"/>
</dbReference>